<protein>
    <submittedName>
        <fullName evidence="3">Uncharacterized protein</fullName>
    </submittedName>
</protein>
<proteinExistence type="predicted"/>
<evidence type="ECO:0000313" key="3">
    <source>
        <dbReference type="EMBL" id="EOA29116.1"/>
    </source>
</evidence>
<gene>
    <name evidence="3" type="ORF">CARUB_v10025383mg</name>
</gene>
<keyword evidence="2" id="KW-0472">Membrane</keyword>
<keyword evidence="2" id="KW-1133">Transmembrane helix</keyword>
<sequence length="361" mass="42522">MNIIEQGERFEQEVELLATVLFWTERLFLFLLLVSSEVHTNLIGLVLIFSTLLSLILISLCPKLSGISGFSLFLSDRFMFLLAFKSFGADQYMFLWPLSVFIFIANHSVYIFEYLGRSSKPHNNEGLIPTEGGDETVDVRDVSEEVKKMRHIVKELREDEEKMEKETEFLEHIVSSRLENHRKNLSAKLLELREELRDDEEKMRRCRELMKKFIYSELVTLKDYLNLNVDEIWDEVRVYKDIKDSRDNIVESVGDEVCKNYLVIQETAKAAKTTADRANLSYLVTQEIIDEIQNMRWLIKDEEIDEFLELRDEVRRMSLDFEDRKLEAEAIAERAAEELSLVMVELVEAVEFRPWEEYKTD</sequence>
<keyword evidence="4" id="KW-1185">Reference proteome</keyword>
<organism evidence="3 4">
    <name type="scientific">Capsella rubella</name>
    <dbReference type="NCBI Taxonomy" id="81985"/>
    <lineage>
        <taxon>Eukaryota</taxon>
        <taxon>Viridiplantae</taxon>
        <taxon>Streptophyta</taxon>
        <taxon>Embryophyta</taxon>
        <taxon>Tracheophyta</taxon>
        <taxon>Spermatophyta</taxon>
        <taxon>Magnoliopsida</taxon>
        <taxon>eudicotyledons</taxon>
        <taxon>Gunneridae</taxon>
        <taxon>Pentapetalae</taxon>
        <taxon>rosids</taxon>
        <taxon>malvids</taxon>
        <taxon>Brassicales</taxon>
        <taxon>Brassicaceae</taxon>
        <taxon>Camelineae</taxon>
        <taxon>Capsella</taxon>
    </lineage>
</organism>
<feature type="coiled-coil region" evidence="1">
    <location>
        <begin position="139"/>
        <end position="209"/>
    </location>
</feature>
<keyword evidence="2" id="KW-0812">Transmembrane</keyword>
<dbReference type="EMBL" id="KB870808">
    <property type="protein sequence ID" value="EOA29116.1"/>
    <property type="molecule type" value="Genomic_DNA"/>
</dbReference>
<dbReference type="AlphaFoldDB" id="R0G1J7"/>
<evidence type="ECO:0000313" key="4">
    <source>
        <dbReference type="Proteomes" id="UP000029121"/>
    </source>
</evidence>
<evidence type="ECO:0000256" key="2">
    <source>
        <dbReference type="SAM" id="Phobius"/>
    </source>
</evidence>
<reference evidence="4" key="1">
    <citation type="journal article" date="2013" name="Nat. Genet.">
        <title>The Capsella rubella genome and the genomic consequences of rapid mating system evolution.</title>
        <authorList>
            <person name="Slotte T."/>
            <person name="Hazzouri K.M."/>
            <person name="Agren J.A."/>
            <person name="Koenig D."/>
            <person name="Maumus F."/>
            <person name="Guo Y.L."/>
            <person name="Steige K."/>
            <person name="Platts A.E."/>
            <person name="Escobar J.S."/>
            <person name="Newman L.K."/>
            <person name="Wang W."/>
            <person name="Mandakova T."/>
            <person name="Vello E."/>
            <person name="Smith L.M."/>
            <person name="Henz S.R."/>
            <person name="Steffen J."/>
            <person name="Takuno S."/>
            <person name="Brandvain Y."/>
            <person name="Coop G."/>
            <person name="Andolfatto P."/>
            <person name="Hu T.T."/>
            <person name="Blanchette M."/>
            <person name="Clark R.M."/>
            <person name="Quesneville H."/>
            <person name="Nordborg M."/>
            <person name="Gaut B.S."/>
            <person name="Lysak M.A."/>
            <person name="Jenkins J."/>
            <person name="Grimwood J."/>
            <person name="Chapman J."/>
            <person name="Prochnik S."/>
            <person name="Shu S."/>
            <person name="Rokhsar D."/>
            <person name="Schmutz J."/>
            <person name="Weigel D."/>
            <person name="Wright S.I."/>
        </authorList>
    </citation>
    <scope>NUCLEOTIDE SEQUENCE [LARGE SCALE GENOMIC DNA]</scope>
    <source>
        <strain evidence="4">cv. Monte Gargano</strain>
    </source>
</reference>
<name>R0G1J7_9BRAS</name>
<feature type="transmembrane region" description="Helical" evidence="2">
    <location>
        <begin position="93"/>
        <end position="112"/>
    </location>
</feature>
<evidence type="ECO:0000256" key="1">
    <source>
        <dbReference type="SAM" id="Coils"/>
    </source>
</evidence>
<dbReference type="Proteomes" id="UP000029121">
    <property type="component" value="Unassembled WGS sequence"/>
</dbReference>
<keyword evidence="1" id="KW-0175">Coiled coil</keyword>
<accession>R0G1J7</accession>